<dbReference type="InterPro" id="IPR014001">
    <property type="entry name" value="Helicase_ATP-bd"/>
</dbReference>
<accession>A0AAV5QM92</accession>
<dbReference type="GeneID" id="90073834"/>
<feature type="region of interest" description="Disordered" evidence="16">
    <location>
        <begin position="583"/>
        <end position="609"/>
    </location>
</feature>
<feature type="compositionally biased region" description="Basic and acidic residues" evidence="16">
    <location>
        <begin position="360"/>
        <end position="378"/>
    </location>
</feature>
<comment type="function">
    <text evidence="1">ATP-binding RNA helicase involved in the biogenesis of 60S ribosomal subunits and is required for the normal formation of 25S and 5.8S rRNAs.</text>
</comment>
<name>A0AAV5QM92_9ASCO</name>
<dbReference type="EMBL" id="BTFZ01000011">
    <property type="protein sequence ID" value="GMM35859.1"/>
    <property type="molecule type" value="Genomic_DNA"/>
</dbReference>
<evidence type="ECO:0000256" key="9">
    <source>
        <dbReference type="ARBA" id="ARBA00022884"/>
    </source>
</evidence>
<dbReference type="Proteomes" id="UP001360560">
    <property type="component" value="Unassembled WGS sequence"/>
</dbReference>
<keyword evidence="9" id="KW-0694">RNA-binding</keyword>
<feature type="compositionally biased region" description="Basic residues" evidence="16">
    <location>
        <begin position="584"/>
        <end position="599"/>
    </location>
</feature>
<dbReference type="SMART" id="SM00487">
    <property type="entry name" value="DEXDc"/>
    <property type="match status" value="1"/>
</dbReference>
<evidence type="ECO:0000256" key="3">
    <source>
        <dbReference type="ARBA" id="ARBA00012552"/>
    </source>
</evidence>
<evidence type="ECO:0000256" key="7">
    <source>
        <dbReference type="ARBA" id="ARBA00022806"/>
    </source>
</evidence>
<dbReference type="GO" id="GO:0005634">
    <property type="term" value="C:nucleus"/>
    <property type="evidence" value="ECO:0007669"/>
    <property type="project" value="UniProtKB-SubCell"/>
</dbReference>
<keyword evidence="5" id="KW-0547">Nucleotide-binding</keyword>
<evidence type="ECO:0000256" key="2">
    <source>
        <dbReference type="ARBA" id="ARBA00004123"/>
    </source>
</evidence>
<feature type="domain" description="DEAD-box RNA helicase Q" evidence="19">
    <location>
        <begin position="16"/>
        <end position="44"/>
    </location>
</feature>
<dbReference type="PANTHER" id="PTHR47959">
    <property type="entry name" value="ATP-DEPENDENT RNA HELICASE RHLE-RELATED"/>
    <property type="match status" value="1"/>
</dbReference>
<comment type="similarity">
    <text evidence="11">Belongs to the DEAD box helicase family. DDX56/DBP9 subfamily.</text>
</comment>
<dbReference type="AlphaFoldDB" id="A0AAV5QM92"/>
<keyword evidence="8" id="KW-0067">ATP-binding</keyword>
<feature type="region of interest" description="Disordered" evidence="16">
    <location>
        <begin position="344"/>
        <end position="395"/>
    </location>
</feature>
<evidence type="ECO:0000256" key="10">
    <source>
        <dbReference type="ARBA" id="ARBA00023242"/>
    </source>
</evidence>
<dbReference type="Gene3D" id="3.40.50.300">
    <property type="entry name" value="P-loop containing nucleotide triphosphate hydrolases"/>
    <property type="match status" value="2"/>
</dbReference>
<keyword evidence="7 20" id="KW-0347">Helicase</keyword>
<dbReference type="InterPro" id="IPR027417">
    <property type="entry name" value="P-loop_NTPase"/>
</dbReference>
<evidence type="ECO:0000259" key="18">
    <source>
        <dbReference type="PROSITE" id="PS51194"/>
    </source>
</evidence>
<proteinExistence type="inferred from homology"/>
<feature type="domain" description="Helicase C-terminal" evidence="18">
    <location>
        <begin position="252"/>
        <end position="489"/>
    </location>
</feature>
<evidence type="ECO:0000256" key="16">
    <source>
        <dbReference type="SAM" id="MobiDB-lite"/>
    </source>
</evidence>
<dbReference type="PROSITE" id="PS51192">
    <property type="entry name" value="HELICASE_ATP_BIND_1"/>
    <property type="match status" value="1"/>
</dbReference>
<dbReference type="SUPFAM" id="SSF52540">
    <property type="entry name" value="P-loop containing nucleoside triphosphate hydrolases"/>
    <property type="match status" value="2"/>
</dbReference>
<dbReference type="CDD" id="cd18787">
    <property type="entry name" value="SF2_C_DEAD"/>
    <property type="match status" value="1"/>
</dbReference>
<dbReference type="InterPro" id="IPR001650">
    <property type="entry name" value="Helicase_C-like"/>
</dbReference>
<evidence type="ECO:0000256" key="13">
    <source>
        <dbReference type="ARBA" id="ARBA00039616"/>
    </source>
</evidence>
<dbReference type="SMART" id="SM00490">
    <property type="entry name" value="HELICc"/>
    <property type="match status" value="1"/>
</dbReference>
<reference evidence="20 21" key="1">
    <citation type="journal article" date="2023" name="Elife">
        <title>Identification of key yeast species and microbe-microbe interactions impacting larval growth of Drosophila in the wild.</title>
        <authorList>
            <person name="Mure A."/>
            <person name="Sugiura Y."/>
            <person name="Maeda R."/>
            <person name="Honda K."/>
            <person name="Sakurai N."/>
            <person name="Takahashi Y."/>
            <person name="Watada M."/>
            <person name="Katoh T."/>
            <person name="Gotoh A."/>
            <person name="Gotoh Y."/>
            <person name="Taniguchi I."/>
            <person name="Nakamura K."/>
            <person name="Hayashi T."/>
            <person name="Katayama T."/>
            <person name="Uemura T."/>
            <person name="Hattori Y."/>
        </authorList>
    </citation>
    <scope>NUCLEOTIDE SEQUENCE [LARGE SCALE GENOMIC DNA]</scope>
    <source>
        <strain evidence="20 21">SC-9</strain>
    </source>
</reference>
<feature type="domain" description="Helicase ATP-binding" evidence="17">
    <location>
        <begin position="48"/>
        <end position="238"/>
    </location>
</feature>
<dbReference type="InterPro" id="IPR014014">
    <property type="entry name" value="RNA_helicase_DEAD_Q_motif"/>
</dbReference>
<evidence type="ECO:0000256" key="12">
    <source>
        <dbReference type="ARBA" id="ARBA00039233"/>
    </source>
</evidence>
<dbReference type="InterPro" id="IPR011545">
    <property type="entry name" value="DEAD/DEAH_box_helicase_dom"/>
</dbReference>
<keyword evidence="21" id="KW-1185">Reference proteome</keyword>
<evidence type="ECO:0000256" key="6">
    <source>
        <dbReference type="ARBA" id="ARBA00022801"/>
    </source>
</evidence>
<evidence type="ECO:0000259" key="19">
    <source>
        <dbReference type="PROSITE" id="PS51195"/>
    </source>
</evidence>
<organism evidence="20 21">
    <name type="scientific">Saccharomycopsis crataegensis</name>
    <dbReference type="NCBI Taxonomy" id="43959"/>
    <lineage>
        <taxon>Eukaryota</taxon>
        <taxon>Fungi</taxon>
        <taxon>Dikarya</taxon>
        <taxon>Ascomycota</taxon>
        <taxon>Saccharomycotina</taxon>
        <taxon>Saccharomycetes</taxon>
        <taxon>Saccharomycopsidaceae</taxon>
        <taxon>Saccharomycopsis</taxon>
    </lineage>
</organism>
<dbReference type="GO" id="GO:0003724">
    <property type="term" value="F:RNA helicase activity"/>
    <property type="evidence" value="ECO:0007669"/>
    <property type="project" value="UniProtKB-EC"/>
</dbReference>
<dbReference type="GO" id="GO:0005524">
    <property type="term" value="F:ATP binding"/>
    <property type="evidence" value="ECO:0007669"/>
    <property type="project" value="UniProtKB-KW"/>
</dbReference>
<dbReference type="GO" id="GO:0005829">
    <property type="term" value="C:cytosol"/>
    <property type="evidence" value="ECO:0007669"/>
    <property type="project" value="TreeGrafter"/>
</dbReference>
<gene>
    <name evidence="20" type="ORF">DASC09_031840</name>
</gene>
<evidence type="ECO:0000256" key="5">
    <source>
        <dbReference type="ARBA" id="ARBA00022741"/>
    </source>
</evidence>
<dbReference type="GO" id="GO:0006364">
    <property type="term" value="P:rRNA processing"/>
    <property type="evidence" value="ECO:0007669"/>
    <property type="project" value="UniProtKB-ARBA"/>
</dbReference>
<dbReference type="EC" id="3.6.4.13" evidence="3"/>
<feature type="compositionally biased region" description="Low complexity" evidence="16">
    <location>
        <begin position="379"/>
        <end position="389"/>
    </location>
</feature>
<feature type="compositionally biased region" description="Basic and acidic residues" evidence="16">
    <location>
        <begin position="600"/>
        <end position="609"/>
    </location>
</feature>
<sequence length="609" mass="69552">MSNIKVADDIYVDDAVTFDSLNLDPRISQAIKQLGFKNPTLIQSKAIPLAVEDKSDIIAKASTGSGKTAAYLLPILHSILQEYGSSSSTHEIKAVIFVPTRELSNQVNEFAKLLLKFCGNLINVLNLSNNYNNQVLKTFLDAKPEILITTPNKFLKLIEGQEDSDPLLNISDLQESLRFITLDEVDLILSYGYQEDLNKIVELLNLSKLNVQTFLMSATLTDDITVTLKETFCKNPKILKLNDEQVVKNKDKLIQYYIKTSEFDKFLLIFIILKLNLIKGKILLFVNNIERGYRLKLFLEQFGVKSCILNSELPINSRLHIIDQYNKNYYNLLIATDDVSSLEADNEGPGEIEVNQNGEPKTEEHESKKENDISEKQITKNNTKSNTNKSKSDKEFGVSRGVDFKNVACVLNFDLPTTSKNYIHRIGRTARANKSGIALSFVVNSKDWGSHRQSSLLTAKKDEKIFARILNKQQKLGLELLPYKFNKNHLDSFRYRVEDAFRSVTGTAIREARIKELKQEILTSDKLKRHFEENPQDLQILRHDKDLHATRTQSHLKSIPNYLLPEGMKADTTNPTFVPFNKVQKNRKRHGKKMKKRRGKDPLKTFKSR</sequence>
<keyword evidence="6" id="KW-0378">Hydrolase</keyword>
<comment type="catalytic activity">
    <reaction evidence="14">
        <text>ATP + H2O = ADP + phosphate + H(+)</text>
        <dbReference type="Rhea" id="RHEA:13065"/>
        <dbReference type="ChEBI" id="CHEBI:15377"/>
        <dbReference type="ChEBI" id="CHEBI:15378"/>
        <dbReference type="ChEBI" id="CHEBI:30616"/>
        <dbReference type="ChEBI" id="CHEBI:43474"/>
        <dbReference type="ChEBI" id="CHEBI:456216"/>
        <dbReference type="EC" id="3.6.4.13"/>
    </reaction>
</comment>
<comment type="caution">
    <text evidence="20">The sequence shown here is derived from an EMBL/GenBank/DDBJ whole genome shotgun (WGS) entry which is preliminary data.</text>
</comment>
<evidence type="ECO:0000313" key="20">
    <source>
        <dbReference type="EMBL" id="GMM35859.1"/>
    </source>
</evidence>
<evidence type="ECO:0000256" key="15">
    <source>
        <dbReference type="PROSITE-ProRule" id="PRU00552"/>
    </source>
</evidence>
<evidence type="ECO:0000256" key="14">
    <source>
        <dbReference type="ARBA" id="ARBA00047984"/>
    </source>
</evidence>
<evidence type="ECO:0000256" key="8">
    <source>
        <dbReference type="ARBA" id="ARBA00022840"/>
    </source>
</evidence>
<protein>
    <recommendedName>
        <fullName evidence="12">ATP-dependent RNA helicase DBP9</fullName>
        <ecNumber evidence="3">3.6.4.13</ecNumber>
    </recommendedName>
    <alternativeName>
        <fullName evidence="13">ATP-dependent RNA helicase dbp9</fullName>
    </alternativeName>
</protein>
<evidence type="ECO:0000256" key="4">
    <source>
        <dbReference type="ARBA" id="ARBA00022517"/>
    </source>
</evidence>
<keyword evidence="4" id="KW-0690">Ribosome biogenesis</keyword>
<dbReference type="PROSITE" id="PS51195">
    <property type="entry name" value="Q_MOTIF"/>
    <property type="match status" value="1"/>
</dbReference>
<evidence type="ECO:0000256" key="11">
    <source>
        <dbReference type="ARBA" id="ARBA00038041"/>
    </source>
</evidence>
<dbReference type="PANTHER" id="PTHR47959:SF21">
    <property type="entry name" value="DEAD-BOX HELICASE 56"/>
    <property type="match status" value="1"/>
</dbReference>
<comment type="subcellular location">
    <subcellularLocation>
        <location evidence="2">Nucleus</location>
    </subcellularLocation>
</comment>
<dbReference type="PROSITE" id="PS51194">
    <property type="entry name" value="HELICASE_CTER"/>
    <property type="match status" value="1"/>
</dbReference>
<dbReference type="GO" id="GO:0016787">
    <property type="term" value="F:hydrolase activity"/>
    <property type="evidence" value="ECO:0007669"/>
    <property type="project" value="UniProtKB-KW"/>
</dbReference>
<dbReference type="RefSeq" id="XP_064852855.1">
    <property type="nucleotide sequence ID" value="XM_064996783.1"/>
</dbReference>
<keyword evidence="10" id="KW-0539">Nucleus</keyword>
<dbReference type="CDD" id="cd17961">
    <property type="entry name" value="DEADc_DDX56"/>
    <property type="match status" value="1"/>
</dbReference>
<dbReference type="Pfam" id="PF00271">
    <property type="entry name" value="Helicase_C"/>
    <property type="match status" value="2"/>
</dbReference>
<feature type="short sequence motif" description="Q motif" evidence="15">
    <location>
        <begin position="16"/>
        <end position="44"/>
    </location>
</feature>
<dbReference type="GO" id="GO:0003723">
    <property type="term" value="F:RNA binding"/>
    <property type="evidence" value="ECO:0007669"/>
    <property type="project" value="UniProtKB-KW"/>
</dbReference>
<evidence type="ECO:0000313" key="21">
    <source>
        <dbReference type="Proteomes" id="UP001360560"/>
    </source>
</evidence>
<evidence type="ECO:0000259" key="17">
    <source>
        <dbReference type="PROSITE" id="PS51192"/>
    </source>
</evidence>
<dbReference type="InterPro" id="IPR050079">
    <property type="entry name" value="DEAD_box_RNA_helicase"/>
</dbReference>
<evidence type="ECO:0000256" key="1">
    <source>
        <dbReference type="ARBA" id="ARBA00003706"/>
    </source>
</evidence>
<dbReference type="Pfam" id="PF00270">
    <property type="entry name" value="DEAD"/>
    <property type="match status" value="1"/>
</dbReference>